<keyword evidence="6" id="KW-0411">Iron-sulfur</keyword>
<comment type="similarity">
    <text evidence="6">Belongs to the helicase family. DinG subfamily. Type 1 sub-subfamily.</text>
</comment>
<dbReference type="STRING" id="658457.SAMN05216601_110109"/>
<keyword evidence="6" id="KW-0408">Iron</keyword>
<name>A0A1I5PWG9_9GAMM</name>
<feature type="binding site" evidence="6">
    <location>
        <position position="236"/>
    </location>
    <ligand>
        <name>[4Fe-4S] cluster</name>
        <dbReference type="ChEBI" id="CHEBI:49883"/>
    </ligand>
</feature>
<feature type="domain" description="Helicase ATP-binding" evidence="7">
    <location>
        <begin position="35"/>
        <end position="327"/>
    </location>
</feature>
<feature type="binding site" evidence="6">
    <location>
        <position position="149"/>
    </location>
    <ligand>
        <name>[4Fe-4S] cluster</name>
        <dbReference type="ChEBI" id="CHEBI:49883"/>
    </ligand>
</feature>
<dbReference type="InterPro" id="IPR006555">
    <property type="entry name" value="ATP-dep_Helicase_C"/>
</dbReference>
<evidence type="ECO:0000259" key="7">
    <source>
        <dbReference type="PROSITE" id="PS51193"/>
    </source>
</evidence>
<dbReference type="InterPro" id="IPR045028">
    <property type="entry name" value="DinG/Rad3-like"/>
</dbReference>
<evidence type="ECO:0000256" key="5">
    <source>
        <dbReference type="ARBA" id="ARBA00023125"/>
    </source>
</evidence>
<feature type="binding site" evidence="6">
    <location>
        <position position="225"/>
    </location>
    <ligand>
        <name>[4Fe-4S] cluster</name>
        <dbReference type="ChEBI" id="CHEBI:49883"/>
    </ligand>
</feature>
<keyword evidence="5 6" id="KW-0238">DNA-binding</keyword>
<dbReference type="AlphaFoldDB" id="A0A1I5PWG9"/>
<evidence type="ECO:0000256" key="6">
    <source>
        <dbReference type="HAMAP-Rule" id="MF_02205"/>
    </source>
</evidence>
<evidence type="ECO:0000313" key="8">
    <source>
        <dbReference type="EMBL" id="SFP38375.1"/>
    </source>
</evidence>
<dbReference type="GO" id="GO:0016887">
    <property type="term" value="F:ATP hydrolysis activity"/>
    <property type="evidence" value="ECO:0007669"/>
    <property type="project" value="RHEA"/>
</dbReference>
<protein>
    <recommendedName>
        <fullName evidence="6">ATP-dependent DNA helicase DinG</fullName>
        <ecNumber evidence="6">5.6.2.3</ecNumber>
    </recommendedName>
    <alternativeName>
        <fullName evidence="6">DNA 5'-3' helicase DinG</fullName>
    </alternativeName>
</protein>
<evidence type="ECO:0000256" key="3">
    <source>
        <dbReference type="ARBA" id="ARBA00022801"/>
    </source>
</evidence>
<feature type="binding site" evidence="6">
    <location>
        <position position="230"/>
    </location>
    <ligand>
        <name>[4Fe-4S] cluster</name>
        <dbReference type="ChEBI" id="CHEBI:49883"/>
    </ligand>
</feature>
<dbReference type="GO" id="GO:0033677">
    <property type="term" value="F:DNA/RNA helicase activity"/>
    <property type="evidence" value="ECO:0007669"/>
    <property type="project" value="TreeGrafter"/>
</dbReference>
<dbReference type="Pfam" id="PF13307">
    <property type="entry name" value="Helicase_C_2"/>
    <property type="match status" value="1"/>
</dbReference>
<dbReference type="GO" id="GO:0009432">
    <property type="term" value="P:SOS response"/>
    <property type="evidence" value="ECO:0007669"/>
    <property type="project" value="TreeGrafter"/>
</dbReference>
<dbReference type="InterPro" id="IPR027417">
    <property type="entry name" value="P-loop_NTPase"/>
</dbReference>
<comment type="function">
    <text evidence="6">DNA-dependent ATPase and 5'-3' DNA helicase. Unwinds D-loops, R-loops, forked DNA and G-quadruplex DNA.</text>
</comment>
<proteinExistence type="inferred from homology"/>
<evidence type="ECO:0000313" key="9">
    <source>
        <dbReference type="Proteomes" id="UP000182400"/>
    </source>
</evidence>
<keyword evidence="6" id="KW-0479">Metal-binding</keyword>
<dbReference type="FunFam" id="3.40.50.300:FF:000437">
    <property type="entry name" value="ATP-dependent DNA helicase DinG"/>
    <property type="match status" value="1"/>
</dbReference>
<comment type="catalytic activity">
    <reaction evidence="6">
        <text>ATP + H2O = ADP + phosphate + H(+)</text>
        <dbReference type="Rhea" id="RHEA:13065"/>
        <dbReference type="ChEBI" id="CHEBI:15377"/>
        <dbReference type="ChEBI" id="CHEBI:15378"/>
        <dbReference type="ChEBI" id="CHEBI:30616"/>
        <dbReference type="ChEBI" id="CHEBI:43474"/>
        <dbReference type="ChEBI" id="CHEBI:456216"/>
        <dbReference type="EC" id="5.6.2.3"/>
    </reaction>
</comment>
<keyword evidence="6 8" id="KW-0347">Helicase</keyword>
<keyword evidence="3 6" id="KW-0378">Hydrolase</keyword>
<dbReference type="Proteomes" id="UP000182400">
    <property type="component" value="Unassembled WGS sequence"/>
</dbReference>
<gene>
    <name evidence="6" type="primary">dinG</name>
    <name evidence="8" type="ORF">SAMN05216601_110109</name>
</gene>
<dbReference type="SUPFAM" id="SSF52540">
    <property type="entry name" value="P-loop containing nucleoside triphosphate hydrolases"/>
    <property type="match status" value="1"/>
</dbReference>
<keyword evidence="2 6" id="KW-0547">Nucleotide-binding</keyword>
<dbReference type="GO" id="GO:0005524">
    <property type="term" value="F:ATP binding"/>
    <property type="evidence" value="ECO:0007669"/>
    <property type="project" value="UniProtKB-UniRule"/>
</dbReference>
<evidence type="ECO:0000256" key="2">
    <source>
        <dbReference type="ARBA" id="ARBA00022741"/>
    </source>
</evidence>
<dbReference type="GO" id="GO:0003677">
    <property type="term" value="F:DNA binding"/>
    <property type="evidence" value="ECO:0007669"/>
    <property type="project" value="UniProtKB-UniRule"/>
</dbReference>
<dbReference type="SMART" id="SM00491">
    <property type="entry name" value="HELICc2"/>
    <property type="match status" value="1"/>
</dbReference>
<dbReference type="InterPro" id="IPR039000">
    <property type="entry name" value="DinG_proteobact"/>
</dbReference>
<dbReference type="InterPro" id="IPR014013">
    <property type="entry name" value="Helic_SF1/SF2_ATP-bd_DinG/Rad3"/>
</dbReference>
<dbReference type="FunFam" id="3.40.50.300:FF:001058">
    <property type="entry name" value="ATP-dependent DNA helicase DinG"/>
    <property type="match status" value="1"/>
</dbReference>
<dbReference type="HAMAP" id="MF_02205">
    <property type="entry name" value="DinG_proteobact"/>
    <property type="match status" value="1"/>
</dbReference>
<keyword evidence="6" id="KW-0413">Isomerase</keyword>
<dbReference type="Gene3D" id="3.40.50.300">
    <property type="entry name" value="P-loop containing nucleotide triphosphate hydrolases"/>
    <property type="match status" value="2"/>
</dbReference>
<dbReference type="NCBIfam" id="NF008729">
    <property type="entry name" value="PRK11747.1"/>
    <property type="match status" value="1"/>
</dbReference>
<reference evidence="8 9" key="1">
    <citation type="submission" date="2016-10" db="EMBL/GenBank/DDBJ databases">
        <authorList>
            <person name="de Groot N.N."/>
        </authorList>
    </citation>
    <scope>NUCLEOTIDE SEQUENCE [LARGE SCALE GENOMIC DNA]</scope>
    <source>
        <strain evidence="8 9">CCUG 59231</strain>
    </source>
</reference>
<dbReference type="GO" id="GO:0006281">
    <property type="term" value="P:DNA repair"/>
    <property type="evidence" value="ECO:0007669"/>
    <property type="project" value="TreeGrafter"/>
</dbReference>
<evidence type="ECO:0000256" key="1">
    <source>
        <dbReference type="ARBA" id="ARBA00022485"/>
    </source>
</evidence>
<dbReference type="EC" id="5.6.2.3" evidence="6"/>
<dbReference type="GO" id="GO:0046872">
    <property type="term" value="F:metal ion binding"/>
    <property type="evidence" value="ECO:0007669"/>
    <property type="project" value="UniProtKB-KW"/>
</dbReference>
<organism evidence="8 9">
    <name type="scientific">Ectopseudomonas composti</name>
    <dbReference type="NCBI Taxonomy" id="658457"/>
    <lineage>
        <taxon>Bacteria</taxon>
        <taxon>Pseudomonadati</taxon>
        <taxon>Pseudomonadota</taxon>
        <taxon>Gammaproteobacteria</taxon>
        <taxon>Pseudomonadales</taxon>
        <taxon>Pseudomonadaceae</taxon>
        <taxon>Ectopseudomonas</taxon>
    </lineage>
</organism>
<dbReference type="PANTHER" id="PTHR11472">
    <property type="entry name" value="DNA REPAIR DEAD HELICASE RAD3/XP-D SUBFAMILY MEMBER"/>
    <property type="match status" value="1"/>
</dbReference>
<dbReference type="PANTHER" id="PTHR11472:SF59">
    <property type="entry name" value="ATP-DEPENDENT DNA HELICASE DING"/>
    <property type="match status" value="1"/>
</dbReference>
<dbReference type="GO" id="GO:0043139">
    <property type="term" value="F:5'-3' DNA helicase activity"/>
    <property type="evidence" value="ECO:0007669"/>
    <property type="project" value="UniProtKB-UniRule"/>
</dbReference>
<accession>A0A1I5PWG9</accession>
<dbReference type="PROSITE" id="PS51193">
    <property type="entry name" value="HELICASE_ATP_BIND_2"/>
    <property type="match status" value="1"/>
</dbReference>
<evidence type="ECO:0000256" key="4">
    <source>
        <dbReference type="ARBA" id="ARBA00022840"/>
    </source>
</evidence>
<keyword evidence="4 6" id="KW-0067">ATP-binding</keyword>
<comment type="cofactor">
    <cofactor evidence="6">
        <name>[4Fe-4S] cluster</name>
        <dbReference type="ChEBI" id="CHEBI:49883"/>
    </cofactor>
    <text evidence="6">Binds 1 [4Fe-4S] cluster.</text>
</comment>
<dbReference type="GO" id="GO:0051539">
    <property type="term" value="F:4 iron, 4 sulfur cluster binding"/>
    <property type="evidence" value="ECO:0007669"/>
    <property type="project" value="UniProtKB-UniRule"/>
</dbReference>
<keyword evidence="1 6" id="KW-0004">4Fe-4S</keyword>
<dbReference type="EMBL" id="FOWP01000010">
    <property type="protein sequence ID" value="SFP38375.1"/>
    <property type="molecule type" value="Genomic_DNA"/>
</dbReference>
<sequence length="734" mass="80841">MIAAAPRILKIYPAFFVSESMLSTELKSQIQGAYSRFLEAKSLKPRYGQRLMIAEIAKVLGTIKSDDEGKRLGDPAVVAVEAGTGTGKTVAYSLATIPTAKAAGKRLVIATATVALQEQIVHKDLPDLLRNSGLNFSFALAKGRGRYLCLSKLDHLLQDGAAQSATAQLFEEEGFRIDVDEQGQKLFTTMIEKLAGNKWDGDRDSWPEELEDSRWAQLTTDHSQCTNRHCPNFQQCAFYKAREGMGKVDVIVTNHDMVLADLALGGGAVLPDPRETIYVFDEGHHLPDKAIGHFAHFTRLRSTADWLTQIDKNLTKLLSQNPLPGDLGRLIEQVPELARELKTQQQFMFAACEQIADFKAGEDMEGRERPRHRFVGGVVPEHLTELGLELKKGFSKLNDLFTGVTELLKEAMDGEGAVGIASHQAEEWYPLFGSLMARAKGNWELWLAFTAEDPEESPPMARWLTLAESGALFDIEVNASPILAAETLRRNLWNVAHGCLVTSATLTALGTFDRYRMRAGLPKVAVAAIVPSPFHHADAGVLRVPDLKADPREAAVHTAAIIRELPGLVAGSRGTLVLFSSRKQMQDVFDGLDRDWRKRVFIQGNLSKQETLNKHKARVDSGEESVLFGLASFAEGVDLPGAYCEHVVIAKIPFAVPDDPVEAALAEWIEARGGNPFMEIAVPDASLRLVQACGRLLRTEADRGTITLLDRRVVTQRYGKAILNALPPFRRQID</sequence>